<dbReference type="Pfam" id="PF03275">
    <property type="entry name" value="GLF"/>
    <property type="match status" value="1"/>
</dbReference>
<evidence type="ECO:0000313" key="18">
    <source>
        <dbReference type="Proteomes" id="UP000274601"/>
    </source>
</evidence>
<evidence type="ECO:0000256" key="10">
    <source>
        <dbReference type="ARBA" id="ARBA00057226"/>
    </source>
</evidence>
<proteinExistence type="inferred from homology"/>
<comment type="catalytic activity">
    <reaction evidence="9">
        <text>UDP-alpha-D-galactose = UDP-alpha-D-galactofuranose</text>
        <dbReference type="Rhea" id="RHEA:24132"/>
        <dbReference type="ChEBI" id="CHEBI:66914"/>
        <dbReference type="ChEBI" id="CHEBI:66915"/>
        <dbReference type="EC" id="5.4.99.9"/>
    </reaction>
</comment>
<evidence type="ECO:0000256" key="5">
    <source>
        <dbReference type="ARBA" id="ARBA00022630"/>
    </source>
</evidence>
<protein>
    <recommendedName>
        <fullName evidence="12">UDP-galactopyranose mutase</fullName>
        <ecNumber evidence="11">5.4.99.9</ecNumber>
    </recommendedName>
    <alternativeName>
        <fullName evidence="13">UDP-GALP mutase</fullName>
    </alternativeName>
    <alternativeName>
        <fullName evidence="14">Uridine 5-diphosphate galactopyranose mutase</fullName>
    </alternativeName>
</protein>
<dbReference type="NCBIfam" id="TIGR00031">
    <property type="entry name" value="UDP-GALP_mutase"/>
    <property type="match status" value="1"/>
</dbReference>
<dbReference type="PANTHER" id="PTHR21197">
    <property type="entry name" value="UDP-GALACTOPYRANOSE MUTASE"/>
    <property type="match status" value="1"/>
</dbReference>
<dbReference type="GO" id="GO:0008767">
    <property type="term" value="F:UDP-galactopyranose mutase activity"/>
    <property type="evidence" value="ECO:0007669"/>
    <property type="project" value="UniProtKB-EC"/>
</dbReference>
<sequence>MNIDLVVVGSGFFGLTVAERCAAELGLRVLVLERREHIGGNAYSETEPVTGIEIHRYGAHLFHTSNERVWEYANRFTAFTEYRHRVYSTFKGRVYSMPINLGTICEYFGRVFTPDEARALIAGQAAEVTAPTNLEEKAISLVGRPLYEAFIRGYTAKQWQTDPRELPAEIITRLPVRYTFDNRYFDDTHEGLPVDGYTAWLERMADHPNIEVRLNTDFFDVRDDVVGDVPVVYTGPLDRYFDYVEGELGWRTLDFETEIVPTGDFQGTPVMNYADEDVPYTRIHEFRHFHPERSGYPSDKTVIVREFSRAAVRGDEPYYPVNTARDRARLLAYRELAARENGVLFGGRLGTYKYLDMHMAIASALGMVDNRLRPRFSEGARSTNGGLRAASPQKQHGGVDE</sequence>
<dbReference type="EC" id="5.4.99.9" evidence="11"/>
<evidence type="ECO:0000256" key="3">
    <source>
        <dbReference type="ARBA" id="ARBA00009321"/>
    </source>
</evidence>
<dbReference type="FunFam" id="3.40.50.720:FF:000422">
    <property type="entry name" value="UDP-galactopyranose mutase"/>
    <property type="match status" value="1"/>
</dbReference>
<dbReference type="FunFam" id="3.40.50.720:FF:000397">
    <property type="entry name" value="UDP-galactopyranose mutase"/>
    <property type="match status" value="1"/>
</dbReference>
<dbReference type="SUPFAM" id="SSF51971">
    <property type="entry name" value="Nucleotide-binding domain"/>
    <property type="match status" value="1"/>
</dbReference>
<keyword evidence="18" id="KW-1185">Reference proteome</keyword>
<gene>
    <name evidence="17" type="ORF">BZB76_5626</name>
</gene>
<organism evidence="17 18">
    <name type="scientific">Actinomadura pelletieri DSM 43383</name>
    <dbReference type="NCBI Taxonomy" id="1120940"/>
    <lineage>
        <taxon>Bacteria</taxon>
        <taxon>Bacillati</taxon>
        <taxon>Actinomycetota</taxon>
        <taxon>Actinomycetes</taxon>
        <taxon>Streptosporangiales</taxon>
        <taxon>Thermomonosporaceae</taxon>
        <taxon>Actinomadura</taxon>
    </lineage>
</organism>
<dbReference type="InterPro" id="IPR015899">
    <property type="entry name" value="UDP-GalPyranose_mutase_C"/>
</dbReference>
<keyword evidence="5" id="KW-0285">Flavoprotein</keyword>
<evidence type="ECO:0000256" key="4">
    <source>
        <dbReference type="ARBA" id="ARBA00011881"/>
    </source>
</evidence>
<evidence type="ECO:0000256" key="6">
    <source>
        <dbReference type="ARBA" id="ARBA00022827"/>
    </source>
</evidence>
<feature type="region of interest" description="Disordered" evidence="15">
    <location>
        <begin position="376"/>
        <end position="401"/>
    </location>
</feature>
<evidence type="ECO:0000256" key="11">
    <source>
        <dbReference type="ARBA" id="ARBA00066867"/>
    </source>
</evidence>
<reference evidence="17 18" key="1">
    <citation type="submission" date="2018-10" db="EMBL/GenBank/DDBJ databases">
        <title>Genomic Encyclopedia of Archaeal and Bacterial Type Strains, Phase II (KMG-II): from individual species to whole genera.</title>
        <authorList>
            <person name="Goeker M."/>
        </authorList>
    </citation>
    <scope>NUCLEOTIDE SEQUENCE [LARGE SCALE GENOMIC DNA]</scope>
    <source>
        <strain evidence="17 18">DSM 43383</strain>
    </source>
</reference>
<comment type="caution">
    <text evidence="17">The sequence shown here is derived from an EMBL/GenBank/DDBJ whole genome shotgun (WGS) entry which is preliminary data.</text>
</comment>
<comment type="pathway">
    <text evidence="2">Cell wall biogenesis; cell wall polysaccharide biosynthesis.</text>
</comment>
<evidence type="ECO:0000256" key="8">
    <source>
        <dbReference type="ARBA" id="ARBA00023316"/>
    </source>
</evidence>
<evidence type="ECO:0000259" key="16">
    <source>
        <dbReference type="Pfam" id="PF03275"/>
    </source>
</evidence>
<evidence type="ECO:0000256" key="12">
    <source>
        <dbReference type="ARBA" id="ARBA00069801"/>
    </source>
</evidence>
<keyword evidence="6" id="KW-0274">FAD</keyword>
<dbReference type="Pfam" id="PF13450">
    <property type="entry name" value="NAD_binding_8"/>
    <property type="match status" value="1"/>
</dbReference>
<comment type="function">
    <text evidence="10">Catalyzes the interconversion through a 2-keto intermediate of uridine diphosphogalactopyranose (UDP-GalP) into uridine diphosphogalactofuranose (UDP-GalF) which is a key building block for cell wall construction in Mycobacterium tuberculosis.</text>
</comment>
<evidence type="ECO:0000313" key="17">
    <source>
        <dbReference type="EMBL" id="RKS71140.1"/>
    </source>
</evidence>
<comment type="similarity">
    <text evidence="3">Belongs to the UDP-galactopyranose/dTDP-fucopyranose mutase family.</text>
</comment>
<comment type="cofactor">
    <cofactor evidence="1">
        <name>FAD</name>
        <dbReference type="ChEBI" id="CHEBI:57692"/>
    </cofactor>
</comment>
<dbReference type="GO" id="GO:0005829">
    <property type="term" value="C:cytosol"/>
    <property type="evidence" value="ECO:0007669"/>
    <property type="project" value="TreeGrafter"/>
</dbReference>
<dbReference type="PANTHER" id="PTHR21197:SF0">
    <property type="entry name" value="UDP-GALACTOPYRANOSE MUTASE"/>
    <property type="match status" value="1"/>
</dbReference>
<dbReference type="Proteomes" id="UP000274601">
    <property type="component" value="Unassembled WGS sequence"/>
</dbReference>
<name>A0A495QGV8_9ACTN</name>
<dbReference type="FunFam" id="3.40.50.720:FF:000354">
    <property type="entry name" value="UDP-galactopyranose mutase"/>
    <property type="match status" value="1"/>
</dbReference>
<dbReference type="Gene3D" id="3.40.50.720">
    <property type="entry name" value="NAD(P)-binding Rossmann-like Domain"/>
    <property type="match status" value="3"/>
</dbReference>
<dbReference type="RefSeq" id="WP_121437329.1">
    <property type="nucleotide sequence ID" value="NZ_RBWU01000006.1"/>
</dbReference>
<dbReference type="SUPFAM" id="SSF54373">
    <property type="entry name" value="FAD-linked reductases, C-terminal domain"/>
    <property type="match status" value="1"/>
</dbReference>
<evidence type="ECO:0000256" key="2">
    <source>
        <dbReference type="ARBA" id="ARBA00004776"/>
    </source>
</evidence>
<evidence type="ECO:0000256" key="14">
    <source>
        <dbReference type="ARBA" id="ARBA00082076"/>
    </source>
</evidence>
<keyword evidence="7" id="KW-0413">Isomerase</keyword>
<evidence type="ECO:0000256" key="1">
    <source>
        <dbReference type="ARBA" id="ARBA00001974"/>
    </source>
</evidence>
<dbReference type="AlphaFoldDB" id="A0A495QGV8"/>
<dbReference type="EMBL" id="RBWU01000006">
    <property type="protein sequence ID" value="RKS71140.1"/>
    <property type="molecule type" value="Genomic_DNA"/>
</dbReference>
<evidence type="ECO:0000256" key="9">
    <source>
        <dbReference type="ARBA" id="ARBA00050658"/>
    </source>
</evidence>
<feature type="domain" description="UDP-galactopyranose mutase C-terminal" evidence="16">
    <location>
        <begin position="149"/>
        <end position="354"/>
    </location>
</feature>
<dbReference type="GO" id="GO:0050660">
    <property type="term" value="F:flavin adenine dinucleotide binding"/>
    <property type="evidence" value="ECO:0007669"/>
    <property type="project" value="TreeGrafter"/>
</dbReference>
<evidence type="ECO:0000256" key="13">
    <source>
        <dbReference type="ARBA" id="ARBA00076188"/>
    </source>
</evidence>
<comment type="subunit">
    <text evidence="4">Homotetramer.</text>
</comment>
<evidence type="ECO:0000256" key="7">
    <source>
        <dbReference type="ARBA" id="ARBA00023235"/>
    </source>
</evidence>
<evidence type="ECO:0000256" key="15">
    <source>
        <dbReference type="SAM" id="MobiDB-lite"/>
    </source>
</evidence>
<keyword evidence="8" id="KW-0961">Cell wall biogenesis/degradation</keyword>
<dbReference type="InterPro" id="IPR004379">
    <property type="entry name" value="UDP-GALP_mutase"/>
</dbReference>
<accession>A0A495QGV8</accession>
<dbReference type="OrthoDB" id="9769600at2"/>
<dbReference type="GO" id="GO:0071555">
    <property type="term" value="P:cell wall organization"/>
    <property type="evidence" value="ECO:0007669"/>
    <property type="project" value="UniProtKB-KW"/>
</dbReference>